<dbReference type="SMART" id="SM00184">
    <property type="entry name" value="RING"/>
    <property type="match status" value="1"/>
</dbReference>
<dbReference type="InterPro" id="IPR003961">
    <property type="entry name" value="FN3_dom"/>
</dbReference>
<dbReference type="InterPro" id="IPR013783">
    <property type="entry name" value="Ig-like_fold"/>
</dbReference>
<dbReference type="PROSITE" id="PS50853">
    <property type="entry name" value="FN3"/>
    <property type="match status" value="1"/>
</dbReference>
<dbReference type="PaxDb" id="55529-EKX53971"/>
<feature type="domain" description="B box-type" evidence="8">
    <location>
        <begin position="149"/>
        <end position="191"/>
    </location>
</feature>
<dbReference type="EnsemblProtists" id="EKX53971">
    <property type="protein sequence ID" value="EKX53971"/>
    <property type="gene ID" value="GUITHDRAFT_132400"/>
</dbReference>
<dbReference type="PROSITE" id="PS50119">
    <property type="entry name" value="ZF_BBOX"/>
    <property type="match status" value="2"/>
</dbReference>
<dbReference type="Gene3D" id="3.30.160.60">
    <property type="entry name" value="Classic Zinc Finger"/>
    <property type="match status" value="1"/>
</dbReference>
<evidence type="ECO:0000256" key="6">
    <source>
        <dbReference type="SAM" id="MobiDB-lite"/>
    </source>
</evidence>
<keyword evidence="2 4" id="KW-0863">Zinc-finger</keyword>
<dbReference type="InterPro" id="IPR001841">
    <property type="entry name" value="Znf_RING"/>
</dbReference>
<dbReference type="InterPro" id="IPR047153">
    <property type="entry name" value="TRIM45/56/19-like"/>
</dbReference>
<dbReference type="Pfam" id="PF13445">
    <property type="entry name" value="zf-RING_UBOX"/>
    <property type="match status" value="1"/>
</dbReference>
<gene>
    <name evidence="10" type="ORF">GUITHDRAFT_132400</name>
</gene>
<dbReference type="PANTHER" id="PTHR25462">
    <property type="entry name" value="BONUS, ISOFORM C-RELATED"/>
    <property type="match status" value="1"/>
</dbReference>
<proteinExistence type="predicted"/>
<dbReference type="Proteomes" id="UP000011087">
    <property type="component" value="Unassembled WGS sequence"/>
</dbReference>
<keyword evidence="1" id="KW-0479">Metal-binding</keyword>
<evidence type="ECO:0000256" key="5">
    <source>
        <dbReference type="SAM" id="Coils"/>
    </source>
</evidence>
<dbReference type="HOGENOM" id="CLU_547988_0_0_1"/>
<feature type="coiled-coil region" evidence="5">
    <location>
        <begin position="220"/>
        <end position="247"/>
    </location>
</feature>
<dbReference type="eggNOG" id="KOG2177">
    <property type="taxonomic scope" value="Eukaryota"/>
</dbReference>
<dbReference type="InterPro" id="IPR027370">
    <property type="entry name" value="Znf-RING_euk"/>
</dbReference>
<evidence type="ECO:0000259" key="9">
    <source>
        <dbReference type="PROSITE" id="PS50853"/>
    </source>
</evidence>
<feature type="domain" description="RING-type" evidence="7">
    <location>
        <begin position="12"/>
        <end position="58"/>
    </location>
</feature>
<dbReference type="Gene3D" id="2.60.40.10">
    <property type="entry name" value="Immunoglobulins"/>
    <property type="match status" value="1"/>
</dbReference>
<evidence type="ECO:0000256" key="4">
    <source>
        <dbReference type="PROSITE-ProRule" id="PRU00024"/>
    </source>
</evidence>
<dbReference type="Gene3D" id="4.10.830.40">
    <property type="match status" value="1"/>
</dbReference>
<dbReference type="GO" id="GO:0008270">
    <property type="term" value="F:zinc ion binding"/>
    <property type="evidence" value="ECO:0007669"/>
    <property type="project" value="UniProtKB-KW"/>
</dbReference>
<dbReference type="RefSeq" id="XP_005840951.1">
    <property type="nucleotide sequence ID" value="XM_005840894.1"/>
</dbReference>
<dbReference type="OMA" id="YCETDEC"/>
<protein>
    <submittedName>
        <fullName evidence="10 11">Uncharacterized protein</fullName>
    </submittedName>
</protein>
<keyword evidence="12" id="KW-1185">Reference proteome</keyword>
<dbReference type="InterPro" id="IPR000315">
    <property type="entry name" value="Znf_B-box"/>
</dbReference>
<reference evidence="10 12" key="1">
    <citation type="journal article" date="2012" name="Nature">
        <title>Algal genomes reveal evolutionary mosaicism and the fate of nucleomorphs.</title>
        <authorList>
            <consortium name="DOE Joint Genome Institute"/>
            <person name="Curtis B.A."/>
            <person name="Tanifuji G."/>
            <person name="Burki F."/>
            <person name="Gruber A."/>
            <person name="Irimia M."/>
            <person name="Maruyama S."/>
            <person name="Arias M.C."/>
            <person name="Ball S.G."/>
            <person name="Gile G.H."/>
            <person name="Hirakawa Y."/>
            <person name="Hopkins J.F."/>
            <person name="Kuo A."/>
            <person name="Rensing S.A."/>
            <person name="Schmutz J."/>
            <person name="Symeonidi A."/>
            <person name="Elias M."/>
            <person name="Eveleigh R.J."/>
            <person name="Herman E.K."/>
            <person name="Klute M.J."/>
            <person name="Nakayama T."/>
            <person name="Obornik M."/>
            <person name="Reyes-Prieto A."/>
            <person name="Armbrust E.V."/>
            <person name="Aves S.J."/>
            <person name="Beiko R.G."/>
            <person name="Coutinho P."/>
            <person name="Dacks J.B."/>
            <person name="Durnford D.G."/>
            <person name="Fast N.M."/>
            <person name="Green B.R."/>
            <person name="Grisdale C.J."/>
            <person name="Hempel F."/>
            <person name="Henrissat B."/>
            <person name="Hoppner M.P."/>
            <person name="Ishida K."/>
            <person name="Kim E."/>
            <person name="Koreny L."/>
            <person name="Kroth P.G."/>
            <person name="Liu Y."/>
            <person name="Malik S.B."/>
            <person name="Maier U.G."/>
            <person name="McRose D."/>
            <person name="Mock T."/>
            <person name="Neilson J.A."/>
            <person name="Onodera N.T."/>
            <person name="Poole A.M."/>
            <person name="Pritham E.J."/>
            <person name="Richards T.A."/>
            <person name="Rocap G."/>
            <person name="Roy S.W."/>
            <person name="Sarai C."/>
            <person name="Schaack S."/>
            <person name="Shirato S."/>
            <person name="Slamovits C.H."/>
            <person name="Spencer D.F."/>
            <person name="Suzuki S."/>
            <person name="Worden A.Z."/>
            <person name="Zauner S."/>
            <person name="Barry K."/>
            <person name="Bell C."/>
            <person name="Bharti A.K."/>
            <person name="Crow J.A."/>
            <person name="Grimwood J."/>
            <person name="Kramer R."/>
            <person name="Lindquist E."/>
            <person name="Lucas S."/>
            <person name="Salamov A."/>
            <person name="McFadden G.I."/>
            <person name="Lane C.E."/>
            <person name="Keeling P.J."/>
            <person name="Gray M.W."/>
            <person name="Grigoriev I.V."/>
            <person name="Archibald J.M."/>
        </authorList>
    </citation>
    <scope>NUCLEOTIDE SEQUENCE</scope>
    <source>
        <strain evidence="10 12">CCMP2712</strain>
    </source>
</reference>
<sequence>MLAEDFEDELTCPVCLMLFTDPRTLPCGNSHNVCLECARGLWRNQTVPTLTINCPVCRATCSLANGVERLPLNLALKNMVEKLEAAQKGKTAKKTSIRKKFKCDVCEKKPAVMECVTCVVKYCEACLETCHPKERAVFKAHVVTPMEPVSNRECDTHEGQALSFFCTQCGVMVCAHCLLMGAHIEHPRISLHTAVQERKTQLQEGMELLKAKRNAVLEFTQRADASVQELELNCKQMRDQVKRECYELRDHVSKLEVKLHSVIDSHEREKCAVLMGQVEGQRQKLTIWSSLLDRAEQIVANEDGAVFLDVDTHKLDKQLRRGDFDLVAVDMELPGVVESQDESNSELFSVEDSEFALSTAAARDRGVKSKFFQQECRDSTSRSLVLAWAGEPAKRTQHCTYVLEMSEAEEENRVAGNANVSSLWQEIYSGHWRTFLVGDLLPEQTYRFRVCGVNALGRGDYSPVKSFTTPPQTEEEASWPADGEVNDESQSACPLVEV</sequence>
<evidence type="ECO:0000256" key="1">
    <source>
        <dbReference type="ARBA" id="ARBA00022723"/>
    </source>
</evidence>
<evidence type="ECO:0000256" key="3">
    <source>
        <dbReference type="ARBA" id="ARBA00022833"/>
    </source>
</evidence>
<dbReference type="Gene3D" id="3.30.40.10">
    <property type="entry name" value="Zinc/RING finger domain, C3HC4 (zinc finger)"/>
    <property type="match status" value="1"/>
</dbReference>
<accession>L1JZF6</accession>
<name>L1JZF6_GUITC</name>
<feature type="region of interest" description="Disordered" evidence="6">
    <location>
        <begin position="464"/>
        <end position="498"/>
    </location>
</feature>
<evidence type="ECO:0000256" key="2">
    <source>
        <dbReference type="ARBA" id="ARBA00022771"/>
    </source>
</evidence>
<dbReference type="InterPro" id="IPR036116">
    <property type="entry name" value="FN3_sf"/>
</dbReference>
<evidence type="ECO:0000313" key="10">
    <source>
        <dbReference type="EMBL" id="EKX53971.1"/>
    </source>
</evidence>
<evidence type="ECO:0000313" key="11">
    <source>
        <dbReference type="EnsemblProtists" id="EKX53971"/>
    </source>
</evidence>
<organism evidence="10">
    <name type="scientific">Guillardia theta (strain CCMP2712)</name>
    <name type="common">Cryptophyte</name>
    <dbReference type="NCBI Taxonomy" id="905079"/>
    <lineage>
        <taxon>Eukaryota</taxon>
        <taxon>Cryptophyceae</taxon>
        <taxon>Pyrenomonadales</taxon>
        <taxon>Geminigeraceae</taxon>
        <taxon>Guillardia</taxon>
    </lineage>
</organism>
<dbReference type="SUPFAM" id="SSF57845">
    <property type="entry name" value="B-box zinc-binding domain"/>
    <property type="match status" value="1"/>
</dbReference>
<dbReference type="SMART" id="SM00060">
    <property type="entry name" value="FN3"/>
    <property type="match status" value="1"/>
</dbReference>
<dbReference type="InterPro" id="IPR013083">
    <property type="entry name" value="Znf_RING/FYVE/PHD"/>
</dbReference>
<dbReference type="OrthoDB" id="6105938at2759"/>
<dbReference type="STRING" id="905079.L1JZF6"/>
<dbReference type="Pfam" id="PF22586">
    <property type="entry name" value="ANCHR-like_BBOX"/>
    <property type="match status" value="1"/>
</dbReference>
<dbReference type="PROSITE" id="PS50089">
    <property type="entry name" value="ZF_RING_2"/>
    <property type="match status" value="1"/>
</dbReference>
<evidence type="ECO:0000313" key="12">
    <source>
        <dbReference type="Proteomes" id="UP000011087"/>
    </source>
</evidence>
<dbReference type="KEGG" id="gtt:GUITHDRAFT_132400"/>
<dbReference type="CDD" id="cd00063">
    <property type="entry name" value="FN3"/>
    <property type="match status" value="1"/>
</dbReference>
<reference evidence="11" key="3">
    <citation type="submission" date="2016-03" db="UniProtKB">
        <authorList>
            <consortium name="EnsemblProtists"/>
        </authorList>
    </citation>
    <scope>IDENTIFICATION</scope>
</reference>
<keyword evidence="3" id="KW-0862">Zinc</keyword>
<dbReference type="Pfam" id="PF00643">
    <property type="entry name" value="zf-B_box"/>
    <property type="match status" value="1"/>
</dbReference>
<feature type="domain" description="B box-type" evidence="8">
    <location>
        <begin position="98"/>
        <end position="146"/>
    </location>
</feature>
<keyword evidence="5" id="KW-0175">Coiled coil</keyword>
<dbReference type="GO" id="GO:0061630">
    <property type="term" value="F:ubiquitin protein ligase activity"/>
    <property type="evidence" value="ECO:0007669"/>
    <property type="project" value="TreeGrafter"/>
</dbReference>
<dbReference type="CDD" id="cd19801">
    <property type="entry name" value="Bbox1_MID"/>
    <property type="match status" value="1"/>
</dbReference>
<dbReference type="SUPFAM" id="SSF49265">
    <property type="entry name" value="Fibronectin type III"/>
    <property type="match status" value="1"/>
</dbReference>
<dbReference type="GeneID" id="17310940"/>
<evidence type="ECO:0000259" key="8">
    <source>
        <dbReference type="PROSITE" id="PS50119"/>
    </source>
</evidence>
<dbReference type="AlphaFoldDB" id="L1JZF6"/>
<evidence type="ECO:0000259" key="7">
    <source>
        <dbReference type="PROSITE" id="PS50089"/>
    </source>
</evidence>
<dbReference type="EMBL" id="JH992968">
    <property type="protein sequence ID" value="EKX53971.1"/>
    <property type="molecule type" value="Genomic_DNA"/>
</dbReference>
<dbReference type="CDD" id="cd19756">
    <property type="entry name" value="Bbox2"/>
    <property type="match status" value="1"/>
</dbReference>
<reference evidence="12" key="2">
    <citation type="submission" date="2012-11" db="EMBL/GenBank/DDBJ databases">
        <authorList>
            <person name="Kuo A."/>
            <person name="Curtis B.A."/>
            <person name="Tanifuji G."/>
            <person name="Burki F."/>
            <person name="Gruber A."/>
            <person name="Irimia M."/>
            <person name="Maruyama S."/>
            <person name="Arias M.C."/>
            <person name="Ball S.G."/>
            <person name="Gile G.H."/>
            <person name="Hirakawa Y."/>
            <person name="Hopkins J.F."/>
            <person name="Rensing S.A."/>
            <person name="Schmutz J."/>
            <person name="Symeonidi A."/>
            <person name="Elias M."/>
            <person name="Eveleigh R.J."/>
            <person name="Herman E.K."/>
            <person name="Klute M.J."/>
            <person name="Nakayama T."/>
            <person name="Obornik M."/>
            <person name="Reyes-Prieto A."/>
            <person name="Armbrust E.V."/>
            <person name="Aves S.J."/>
            <person name="Beiko R.G."/>
            <person name="Coutinho P."/>
            <person name="Dacks J.B."/>
            <person name="Durnford D.G."/>
            <person name="Fast N.M."/>
            <person name="Green B.R."/>
            <person name="Grisdale C."/>
            <person name="Hempe F."/>
            <person name="Henrissat B."/>
            <person name="Hoppner M.P."/>
            <person name="Ishida K.-I."/>
            <person name="Kim E."/>
            <person name="Koreny L."/>
            <person name="Kroth P.G."/>
            <person name="Liu Y."/>
            <person name="Malik S.-B."/>
            <person name="Maier U.G."/>
            <person name="McRose D."/>
            <person name="Mock T."/>
            <person name="Neilson J.A."/>
            <person name="Onodera N.T."/>
            <person name="Poole A.M."/>
            <person name="Pritham E.J."/>
            <person name="Richards T.A."/>
            <person name="Rocap G."/>
            <person name="Roy S.W."/>
            <person name="Sarai C."/>
            <person name="Schaack S."/>
            <person name="Shirato S."/>
            <person name="Slamovits C.H."/>
            <person name="Spencer D.F."/>
            <person name="Suzuki S."/>
            <person name="Worden A.Z."/>
            <person name="Zauner S."/>
            <person name="Barry K."/>
            <person name="Bell C."/>
            <person name="Bharti A.K."/>
            <person name="Crow J.A."/>
            <person name="Grimwood J."/>
            <person name="Kramer R."/>
            <person name="Lindquist E."/>
            <person name="Lucas S."/>
            <person name="Salamov A."/>
            <person name="McFadden G.I."/>
            <person name="Lane C.E."/>
            <person name="Keeling P.J."/>
            <person name="Gray M.W."/>
            <person name="Grigoriev I.V."/>
            <person name="Archibald J.M."/>
        </authorList>
    </citation>
    <scope>NUCLEOTIDE SEQUENCE</scope>
    <source>
        <strain evidence="12">CCMP2712</strain>
    </source>
</reference>
<dbReference type="Pfam" id="PF00041">
    <property type="entry name" value="fn3"/>
    <property type="match status" value="1"/>
</dbReference>
<dbReference type="SMART" id="SM00336">
    <property type="entry name" value="BBOX"/>
    <property type="match status" value="2"/>
</dbReference>
<feature type="domain" description="Fibronectin type-III" evidence="9">
    <location>
        <begin position="367"/>
        <end position="472"/>
    </location>
</feature>
<dbReference type="SUPFAM" id="SSF57850">
    <property type="entry name" value="RING/U-box"/>
    <property type="match status" value="1"/>
</dbReference>
<dbReference type="PANTHER" id="PTHR25462:SF306">
    <property type="entry name" value="TRIPARTITE MOTIF CONTAINING 9"/>
    <property type="match status" value="1"/>
</dbReference>